<evidence type="ECO:0000256" key="4">
    <source>
        <dbReference type="SAM" id="MobiDB-lite"/>
    </source>
</evidence>
<dbReference type="AlphaFoldDB" id="A0A2H0Y2E6"/>
<dbReference type="Gene3D" id="2.40.50.140">
    <property type="entry name" value="Nucleic acid-binding proteins"/>
    <property type="match status" value="1"/>
</dbReference>
<dbReference type="SUPFAM" id="SSF50249">
    <property type="entry name" value="Nucleic acid-binding proteins"/>
    <property type="match status" value="1"/>
</dbReference>
<comment type="subunit">
    <text evidence="2">Homotetramer.</text>
</comment>
<gene>
    <name evidence="5" type="ORF">COT42_00575</name>
</gene>
<dbReference type="InterPro" id="IPR000424">
    <property type="entry name" value="Primosome_PriB/ssb"/>
</dbReference>
<dbReference type="Pfam" id="PF00436">
    <property type="entry name" value="SSB"/>
    <property type="match status" value="1"/>
</dbReference>
<dbReference type="NCBIfam" id="TIGR00621">
    <property type="entry name" value="ssb"/>
    <property type="match status" value="1"/>
</dbReference>
<dbReference type="CDD" id="cd04496">
    <property type="entry name" value="SSB_OBF"/>
    <property type="match status" value="1"/>
</dbReference>
<sequence length="138" mass="15184">MYNKAFIIGNLTRDPELRYTSSGIPIARFAVAVNRVFKKDESGSNQDVDFINVVAWRRLAEICGEFLKKGMPVAIEGRLQVRSFKGKDGTTKTMTEIVAENMQMLGRKLPVSGHDSPVVNHEASGQDIADQAGGEVPF</sequence>
<dbReference type="PANTHER" id="PTHR10302">
    <property type="entry name" value="SINGLE-STRANDED DNA-BINDING PROTEIN"/>
    <property type="match status" value="1"/>
</dbReference>
<evidence type="ECO:0000256" key="3">
    <source>
        <dbReference type="RuleBase" id="RU000524"/>
    </source>
</evidence>
<evidence type="ECO:0000313" key="5">
    <source>
        <dbReference type="EMBL" id="PIS31651.1"/>
    </source>
</evidence>
<evidence type="ECO:0000313" key="6">
    <source>
        <dbReference type="Proteomes" id="UP000231343"/>
    </source>
</evidence>
<comment type="caution">
    <text evidence="5">The sequence shown here is derived from an EMBL/GenBank/DDBJ whole genome shotgun (WGS) entry which is preliminary data.</text>
</comment>
<feature type="region of interest" description="Disordered" evidence="4">
    <location>
        <begin position="118"/>
        <end position="138"/>
    </location>
</feature>
<keyword evidence="1 2" id="KW-0238">DNA-binding</keyword>
<dbReference type="HAMAP" id="MF_00984">
    <property type="entry name" value="SSB"/>
    <property type="match status" value="1"/>
</dbReference>
<dbReference type="PROSITE" id="PS50935">
    <property type="entry name" value="SSB"/>
    <property type="match status" value="1"/>
</dbReference>
<dbReference type="Proteomes" id="UP000231343">
    <property type="component" value="Unassembled WGS sequence"/>
</dbReference>
<protein>
    <recommendedName>
        <fullName evidence="2 3">Single-stranded DNA-binding protein</fullName>
        <shortName evidence="2">SSB</shortName>
    </recommendedName>
</protein>
<dbReference type="GO" id="GO:0003697">
    <property type="term" value="F:single-stranded DNA binding"/>
    <property type="evidence" value="ECO:0007669"/>
    <property type="project" value="UniProtKB-UniRule"/>
</dbReference>
<organism evidence="5 6">
    <name type="scientific">Candidatus Saganbacteria bacterium CG08_land_8_20_14_0_20_45_16</name>
    <dbReference type="NCBI Taxonomy" id="2014293"/>
    <lineage>
        <taxon>Bacteria</taxon>
        <taxon>Bacillati</taxon>
        <taxon>Saganbacteria</taxon>
    </lineage>
</organism>
<accession>A0A2H0Y2E6</accession>
<dbReference type="PANTHER" id="PTHR10302:SF27">
    <property type="entry name" value="SINGLE-STRANDED DNA-BINDING PROTEIN"/>
    <property type="match status" value="1"/>
</dbReference>
<evidence type="ECO:0000256" key="2">
    <source>
        <dbReference type="HAMAP-Rule" id="MF_00984"/>
    </source>
</evidence>
<name>A0A2H0Y2E6_UNCSA</name>
<evidence type="ECO:0000256" key="1">
    <source>
        <dbReference type="ARBA" id="ARBA00023125"/>
    </source>
</evidence>
<dbReference type="InterPro" id="IPR011344">
    <property type="entry name" value="ssDNA-bd"/>
</dbReference>
<proteinExistence type="inferred from homology"/>
<dbReference type="GO" id="GO:0009295">
    <property type="term" value="C:nucleoid"/>
    <property type="evidence" value="ECO:0007669"/>
    <property type="project" value="TreeGrafter"/>
</dbReference>
<dbReference type="InterPro" id="IPR012340">
    <property type="entry name" value="NA-bd_OB-fold"/>
</dbReference>
<dbReference type="GO" id="GO:0006260">
    <property type="term" value="P:DNA replication"/>
    <property type="evidence" value="ECO:0007669"/>
    <property type="project" value="InterPro"/>
</dbReference>
<reference evidence="5 6" key="1">
    <citation type="submission" date="2017-09" db="EMBL/GenBank/DDBJ databases">
        <title>Depth-based differentiation of microbial function through sediment-hosted aquifers and enrichment of novel symbionts in the deep terrestrial subsurface.</title>
        <authorList>
            <person name="Probst A.J."/>
            <person name="Ladd B."/>
            <person name="Jarett J.K."/>
            <person name="Geller-Mcgrath D.E."/>
            <person name="Sieber C.M."/>
            <person name="Emerson J.B."/>
            <person name="Anantharaman K."/>
            <person name="Thomas B.C."/>
            <person name="Malmstrom R."/>
            <person name="Stieglmeier M."/>
            <person name="Klingl A."/>
            <person name="Woyke T."/>
            <person name="Ryan C.M."/>
            <person name="Banfield J.F."/>
        </authorList>
    </citation>
    <scope>NUCLEOTIDE SEQUENCE [LARGE SCALE GENOMIC DNA]</scope>
    <source>
        <strain evidence="5">CG08_land_8_20_14_0_20_45_16</strain>
    </source>
</reference>
<dbReference type="EMBL" id="PEYM01000006">
    <property type="protein sequence ID" value="PIS31651.1"/>
    <property type="molecule type" value="Genomic_DNA"/>
</dbReference>
<comment type="caution">
    <text evidence="2">Lacks conserved residue(s) required for the propagation of feature annotation.</text>
</comment>